<evidence type="ECO:0000313" key="2">
    <source>
        <dbReference type="EMBL" id="ODN87429.1"/>
    </source>
</evidence>
<dbReference type="GeneID" id="30196267"/>
<proteinExistence type="predicted"/>
<evidence type="ECO:0000313" key="3">
    <source>
        <dbReference type="Proteomes" id="UP000094819"/>
    </source>
</evidence>
<gene>
    <name evidence="2" type="ORF">L198_07056</name>
</gene>
<organism evidence="2 3">
    <name type="scientific">Cryptococcus wingfieldii CBS 7118</name>
    <dbReference type="NCBI Taxonomy" id="1295528"/>
    <lineage>
        <taxon>Eukaryota</taxon>
        <taxon>Fungi</taxon>
        <taxon>Dikarya</taxon>
        <taxon>Basidiomycota</taxon>
        <taxon>Agaricomycotina</taxon>
        <taxon>Tremellomycetes</taxon>
        <taxon>Tremellales</taxon>
        <taxon>Cryptococcaceae</taxon>
        <taxon>Cryptococcus</taxon>
    </lineage>
</organism>
<feature type="compositionally biased region" description="Polar residues" evidence="1">
    <location>
        <begin position="27"/>
        <end position="41"/>
    </location>
</feature>
<accession>A0A1E3IFS8</accession>
<feature type="region of interest" description="Disordered" evidence="1">
    <location>
        <begin position="1"/>
        <end position="68"/>
    </location>
</feature>
<dbReference type="EMBL" id="AWGH01000028">
    <property type="protein sequence ID" value="ODN87429.1"/>
    <property type="molecule type" value="Genomic_DNA"/>
</dbReference>
<keyword evidence="3" id="KW-1185">Reference proteome</keyword>
<dbReference type="OrthoDB" id="10299345at2759"/>
<name>A0A1E3IFS8_9TREE</name>
<dbReference type="AlphaFoldDB" id="A0A1E3IFS8"/>
<dbReference type="RefSeq" id="XP_019028989.1">
    <property type="nucleotide sequence ID" value="XM_019179071.1"/>
</dbReference>
<evidence type="ECO:0000256" key="1">
    <source>
        <dbReference type="SAM" id="MobiDB-lite"/>
    </source>
</evidence>
<sequence length="189" mass="20889">MSEGKREEEEEDWAIPGGFSLGYGPSTFGSPTEDTTPAPSESRNEPDTAPLDRSANTGGGAESRVGSTQLTLSPTHWQEMRQACHTFIQEVEQQPEYDVAPTDETTKALAALNGTTPSNLNPTFSEQSVVAASHYDTWHPPFRSFERNGKPAFDYLTAKTLFSCKEEPNEVVWLAKYSVSVARLRSRRD</sequence>
<reference evidence="2 3" key="1">
    <citation type="submission" date="2016-06" db="EMBL/GenBank/DDBJ databases">
        <title>Evolution of pathogenesis and genome organization in the Tremellales.</title>
        <authorList>
            <person name="Cuomo C."/>
            <person name="Litvintseva A."/>
            <person name="Heitman J."/>
            <person name="Chen Y."/>
            <person name="Sun S."/>
            <person name="Springer D."/>
            <person name="Dromer F."/>
            <person name="Young S."/>
            <person name="Zeng Q."/>
            <person name="Chapman S."/>
            <person name="Gujja S."/>
            <person name="Saif S."/>
            <person name="Birren B."/>
        </authorList>
    </citation>
    <scope>NUCLEOTIDE SEQUENCE [LARGE SCALE GENOMIC DNA]</scope>
    <source>
        <strain evidence="2 3">CBS 7118</strain>
    </source>
</reference>
<protein>
    <submittedName>
        <fullName evidence="2">Uncharacterized protein</fullName>
    </submittedName>
</protein>
<comment type="caution">
    <text evidence="2">The sequence shown here is derived from an EMBL/GenBank/DDBJ whole genome shotgun (WGS) entry which is preliminary data.</text>
</comment>
<dbReference type="Proteomes" id="UP000094819">
    <property type="component" value="Unassembled WGS sequence"/>
</dbReference>